<proteinExistence type="inferred from homology"/>
<dbReference type="AlphaFoldDB" id="A0A9W9D2Z3"/>
<dbReference type="InterPro" id="IPR050121">
    <property type="entry name" value="Cytochrome_P450_monoxygenase"/>
</dbReference>
<dbReference type="InterPro" id="IPR002401">
    <property type="entry name" value="Cyt_P450_E_grp-I"/>
</dbReference>
<dbReference type="InterPro" id="IPR036396">
    <property type="entry name" value="Cyt_P450_sf"/>
</dbReference>
<comment type="cofactor">
    <cofactor evidence="1 7">
        <name>heme</name>
        <dbReference type="ChEBI" id="CHEBI:30413"/>
    </cofactor>
</comment>
<keyword evidence="4 7" id="KW-0479">Metal-binding</keyword>
<dbReference type="PROSITE" id="PS00086">
    <property type="entry name" value="CYTOCHROME_P450"/>
    <property type="match status" value="1"/>
</dbReference>
<dbReference type="PRINTS" id="PR00463">
    <property type="entry name" value="EP450I"/>
</dbReference>
<evidence type="ECO:0000256" key="2">
    <source>
        <dbReference type="ARBA" id="ARBA00010617"/>
    </source>
</evidence>
<dbReference type="OrthoDB" id="1470350at2759"/>
<comment type="similarity">
    <text evidence="2 8">Belongs to the cytochrome P450 family.</text>
</comment>
<dbReference type="PANTHER" id="PTHR24305">
    <property type="entry name" value="CYTOCHROME P450"/>
    <property type="match status" value="1"/>
</dbReference>
<evidence type="ECO:0008006" key="12">
    <source>
        <dbReference type="Google" id="ProtNLM"/>
    </source>
</evidence>
<dbReference type="GO" id="GO:0005506">
    <property type="term" value="F:iron ion binding"/>
    <property type="evidence" value="ECO:0007669"/>
    <property type="project" value="InterPro"/>
</dbReference>
<name>A0A9W9D2Z3_9PEZI</name>
<keyword evidence="5 8" id="KW-0560">Oxidoreductase</keyword>
<dbReference type="GO" id="GO:0004497">
    <property type="term" value="F:monooxygenase activity"/>
    <property type="evidence" value="ECO:0007669"/>
    <property type="project" value="UniProtKB-KW"/>
</dbReference>
<gene>
    <name evidence="10" type="ORF">N0V93_001721</name>
</gene>
<protein>
    <recommendedName>
        <fullName evidence="12">Cytochrome P450</fullName>
    </recommendedName>
</protein>
<dbReference type="InterPro" id="IPR001128">
    <property type="entry name" value="Cyt_P450"/>
</dbReference>
<evidence type="ECO:0000256" key="1">
    <source>
        <dbReference type="ARBA" id="ARBA00001971"/>
    </source>
</evidence>
<evidence type="ECO:0000313" key="11">
    <source>
        <dbReference type="Proteomes" id="UP001140453"/>
    </source>
</evidence>
<dbReference type="PANTHER" id="PTHR24305:SF96">
    <property type="entry name" value="CYTOCHROME P450 MONOOXYGENASE STCB-RELATED"/>
    <property type="match status" value="1"/>
</dbReference>
<dbReference type="EMBL" id="JAPEVB010000001">
    <property type="protein sequence ID" value="KAJ4397491.1"/>
    <property type="molecule type" value="Genomic_DNA"/>
</dbReference>
<comment type="caution">
    <text evidence="10">The sequence shown here is derived from an EMBL/GenBank/DDBJ whole genome shotgun (WGS) entry which is preliminary data.</text>
</comment>
<keyword evidence="9" id="KW-1133">Transmembrane helix</keyword>
<evidence type="ECO:0000256" key="9">
    <source>
        <dbReference type="SAM" id="Phobius"/>
    </source>
</evidence>
<keyword evidence="3 7" id="KW-0349">Heme</keyword>
<evidence type="ECO:0000256" key="3">
    <source>
        <dbReference type="ARBA" id="ARBA00022617"/>
    </source>
</evidence>
<dbReference type="InterPro" id="IPR017972">
    <property type="entry name" value="Cyt_P450_CS"/>
</dbReference>
<keyword evidence="6 7" id="KW-0408">Iron</keyword>
<feature type="binding site" description="axial binding residue" evidence="7">
    <location>
        <position position="439"/>
    </location>
    <ligand>
        <name>heme</name>
        <dbReference type="ChEBI" id="CHEBI:30413"/>
    </ligand>
    <ligandPart>
        <name>Fe</name>
        <dbReference type="ChEBI" id="CHEBI:18248"/>
    </ligandPart>
</feature>
<feature type="transmembrane region" description="Helical" evidence="9">
    <location>
        <begin position="16"/>
        <end position="33"/>
    </location>
</feature>
<dbReference type="GO" id="GO:0020037">
    <property type="term" value="F:heme binding"/>
    <property type="evidence" value="ECO:0007669"/>
    <property type="project" value="InterPro"/>
</dbReference>
<evidence type="ECO:0000256" key="7">
    <source>
        <dbReference type="PIRSR" id="PIRSR602401-1"/>
    </source>
</evidence>
<keyword evidence="11" id="KW-1185">Reference proteome</keyword>
<dbReference type="Pfam" id="PF00067">
    <property type="entry name" value="p450"/>
    <property type="match status" value="1"/>
</dbReference>
<keyword evidence="9" id="KW-0812">Transmembrane</keyword>
<sequence length="496" mass="55344">MHTHDVFTTLWYITEIWWALCAIGLALLIHQWIRVEQRELSSLPGTTISKWTSIPVLMHLVKGTQPKYVHSLFVKYGPVVRLGPNQVAFSDVAALEQIYSTQESFVKSSLYGMVAESPVPNVLSTAENGVHRQQRELMMPGLSQNAVDCMYTTLSSRVALAIQRMGEETNQNGFTDIYKWWTLMMADIMGEVTFGQSLGLLEEGKKDDFMEALTDSSMLSILRMTLPFVIPLAEYVSLGPANKAVKAQNKACEHAKVKLARHREDIMSGSRTAQVSIFGELFSAEEQGLLTQEEVVSNAITVLANGADPTANTLTYLVWAVCRRPAVRVQLLEEIDSLPHEFEHGHLKQLSYLNQVIEETLRLYPAVGGGLLRTVPSQGATIVGHRIPPGTIVSCQAYSLHRDPNIFANPDVFHPDRWDAPTTAMKTAMMAWGGGERACIGLDLARMTLRLSTAYFFKAFQHASMSTQHGMSDLDMEPVMMKFTEPKGQRCLFECR</sequence>
<keyword evidence="9" id="KW-0472">Membrane</keyword>
<organism evidence="10 11">
    <name type="scientific">Gnomoniopsis smithogilvyi</name>
    <dbReference type="NCBI Taxonomy" id="1191159"/>
    <lineage>
        <taxon>Eukaryota</taxon>
        <taxon>Fungi</taxon>
        <taxon>Dikarya</taxon>
        <taxon>Ascomycota</taxon>
        <taxon>Pezizomycotina</taxon>
        <taxon>Sordariomycetes</taxon>
        <taxon>Sordariomycetidae</taxon>
        <taxon>Diaporthales</taxon>
        <taxon>Gnomoniaceae</taxon>
        <taxon>Gnomoniopsis</taxon>
    </lineage>
</organism>
<evidence type="ECO:0000256" key="4">
    <source>
        <dbReference type="ARBA" id="ARBA00022723"/>
    </source>
</evidence>
<evidence type="ECO:0000256" key="8">
    <source>
        <dbReference type="RuleBase" id="RU000461"/>
    </source>
</evidence>
<dbReference type="Proteomes" id="UP001140453">
    <property type="component" value="Unassembled WGS sequence"/>
</dbReference>
<reference evidence="10" key="1">
    <citation type="submission" date="2022-10" db="EMBL/GenBank/DDBJ databases">
        <title>Tapping the CABI collections for fungal endophytes: first genome assemblies for Collariella, Neodidymelliopsis, Ascochyta clinopodiicola, Didymella pomorum, Didymosphaeria variabile, Neocosmospora piperis and Neocucurbitaria cava.</title>
        <authorList>
            <person name="Hill R."/>
        </authorList>
    </citation>
    <scope>NUCLEOTIDE SEQUENCE</scope>
    <source>
        <strain evidence="10">IMI 355082</strain>
    </source>
</reference>
<evidence type="ECO:0000313" key="10">
    <source>
        <dbReference type="EMBL" id="KAJ4397491.1"/>
    </source>
</evidence>
<evidence type="ECO:0000256" key="5">
    <source>
        <dbReference type="ARBA" id="ARBA00023002"/>
    </source>
</evidence>
<accession>A0A9W9D2Z3</accession>
<dbReference type="Gene3D" id="1.10.630.10">
    <property type="entry name" value="Cytochrome P450"/>
    <property type="match status" value="1"/>
</dbReference>
<dbReference type="SUPFAM" id="SSF48264">
    <property type="entry name" value="Cytochrome P450"/>
    <property type="match status" value="1"/>
</dbReference>
<keyword evidence="8" id="KW-0503">Monooxygenase</keyword>
<evidence type="ECO:0000256" key="6">
    <source>
        <dbReference type="ARBA" id="ARBA00023004"/>
    </source>
</evidence>
<dbReference type="PRINTS" id="PR00385">
    <property type="entry name" value="P450"/>
</dbReference>
<dbReference type="GO" id="GO:0016705">
    <property type="term" value="F:oxidoreductase activity, acting on paired donors, with incorporation or reduction of molecular oxygen"/>
    <property type="evidence" value="ECO:0007669"/>
    <property type="project" value="InterPro"/>
</dbReference>